<keyword evidence="2" id="KW-0732">Signal</keyword>
<keyword evidence="1" id="KW-0812">Transmembrane</keyword>
<accession>A0A8H3HZ75</accession>
<proteinExistence type="predicted"/>
<dbReference type="Proteomes" id="UP000663827">
    <property type="component" value="Unassembled WGS sequence"/>
</dbReference>
<feature type="chain" id="PRO_5034458460" evidence="2">
    <location>
        <begin position="20"/>
        <end position="186"/>
    </location>
</feature>
<comment type="caution">
    <text evidence="3">The sequence shown here is derived from an EMBL/GenBank/DDBJ whole genome shotgun (WGS) entry which is preliminary data.</text>
</comment>
<evidence type="ECO:0000256" key="2">
    <source>
        <dbReference type="SAM" id="SignalP"/>
    </source>
</evidence>
<evidence type="ECO:0000313" key="4">
    <source>
        <dbReference type="Proteomes" id="UP000663827"/>
    </source>
</evidence>
<name>A0A8H3HZ75_9AGAM</name>
<keyword evidence="1" id="KW-0472">Membrane</keyword>
<dbReference type="EMBL" id="CAJNJQ010001929">
    <property type="protein sequence ID" value="CAE7155111.1"/>
    <property type="molecule type" value="Genomic_DNA"/>
</dbReference>
<gene>
    <name evidence="3" type="ORF">RDB_LOCUS93077</name>
</gene>
<keyword evidence="1" id="KW-1133">Transmembrane helix</keyword>
<sequence>MFFKVRALLFCKTCALTFAQLLQPFPITNSISISSPFESINDMEQYTKLSNLNISFDLKPLLSSSSNAETVWQKPSTIVTQKASLPIWIATAWTLVMHGILSVIVTIFLFGYVDGRYFSPIERSPLVQVVGGTRLAPFCPMQSDIVTILSSMIAILRTALSAWIASLSCGKLLFAYPNGLRMLDAK</sequence>
<evidence type="ECO:0000313" key="3">
    <source>
        <dbReference type="EMBL" id="CAE7155111.1"/>
    </source>
</evidence>
<dbReference type="AlphaFoldDB" id="A0A8H3HZ75"/>
<protein>
    <submittedName>
        <fullName evidence="3">Uncharacterized protein</fullName>
    </submittedName>
</protein>
<feature type="signal peptide" evidence="2">
    <location>
        <begin position="1"/>
        <end position="19"/>
    </location>
</feature>
<organism evidence="3 4">
    <name type="scientific">Rhizoctonia solani</name>
    <dbReference type="NCBI Taxonomy" id="456999"/>
    <lineage>
        <taxon>Eukaryota</taxon>
        <taxon>Fungi</taxon>
        <taxon>Dikarya</taxon>
        <taxon>Basidiomycota</taxon>
        <taxon>Agaricomycotina</taxon>
        <taxon>Agaricomycetes</taxon>
        <taxon>Cantharellales</taxon>
        <taxon>Ceratobasidiaceae</taxon>
        <taxon>Rhizoctonia</taxon>
    </lineage>
</organism>
<reference evidence="3" key="1">
    <citation type="submission" date="2021-01" db="EMBL/GenBank/DDBJ databases">
        <authorList>
            <person name="Kaushik A."/>
        </authorList>
    </citation>
    <scope>NUCLEOTIDE SEQUENCE</scope>
    <source>
        <strain evidence="3">AG5</strain>
    </source>
</reference>
<feature type="transmembrane region" description="Helical" evidence="1">
    <location>
        <begin position="87"/>
        <end position="113"/>
    </location>
</feature>
<evidence type="ECO:0000256" key="1">
    <source>
        <dbReference type="SAM" id="Phobius"/>
    </source>
</evidence>